<feature type="transmembrane region" description="Helical" evidence="8">
    <location>
        <begin position="193"/>
        <end position="210"/>
    </location>
</feature>
<evidence type="ECO:0000256" key="3">
    <source>
        <dbReference type="ARBA" id="ARBA00022723"/>
    </source>
</evidence>
<dbReference type="InterPro" id="IPR001841">
    <property type="entry name" value="Znf_RING"/>
</dbReference>
<evidence type="ECO:0000256" key="5">
    <source>
        <dbReference type="ARBA" id="ARBA00023136"/>
    </source>
</evidence>
<reference evidence="10 11" key="1">
    <citation type="submission" date="2017-12" db="EMBL/GenBank/DDBJ databases">
        <authorList>
            <person name="Pombert J.-F."/>
            <person name="Haag K.L."/>
            <person name="Ebert D."/>
        </authorList>
    </citation>
    <scope>NUCLEOTIDE SEQUENCE [LARGE SCALE GENOMIC DNA]</scope>
    <source>
        <strain evidence="10">BE-OM-2</strain>
    </source>
</reference>
<keyword evidence="6" id="KW-0863">Zinc-finger</keyword>
<sequence length="424" mass="48919">MTADILKDKNKVKEIKSENLNENQVREMKNSSNTEVRDNKNLKDKEARDNGVRDNGVRDNGIRDNGVRDKNKVQEARDNINVDNSSSDIDRPTETQERRFIFMKEEDNDIKIEHKQNIEDDDNMLVLKGKPVSMQRRVTIARGPGGIPILREIIIIETEASISSILRVLGVLFLYALLFQTVFSLWNKFHKKSCKFTIFGILWLFPPLFSIFVKDYIFFFLCASYSILILQSVYKILKKPMPKKVPRDTYKLFRSLFFTSYIGVILGHILVIGSLFKILNLLGLGIIILAISLYFGLLSREIIDVLSEIMAVNLGYYSKDGMPEKALKNDVCSICDTDFSSTSERTHTLVCGHSFHELCIKGWCFISSKEFCPCCREKVDFKSIPADLWQKSELFFSYLLDILRSFIVFCLCVVVMTMYYKIKQ</sequence>
<comment type="caution">
    <text evidence="10">The sequence shown here is derived from an EMBL/GenBank/DDBJ whole genome shotgun (WGS) entry which is preliminary data.</text>
</comment>
<protein>
    <submittedName>
        <fullName evidence="10">Ring finger domain-containing protein</fullName>
    </submittedName>
</protein>
<dbReference type="Proteomes" id="UP000291404">
    <property type="component" value="Unassembled WGS sequence"/>
</dbReference>
<dbReference type="AlphaFoldDB" id="A0A4Q9KYR3"/>
<feature type="transmembrane region" description="Helical" evidence="8">
    <location>
        <begin position="216"/>
        <end position="234"/>
    </location>
</feature>
<dbReference type="VEuPathDB" id="MicrosporidiaDB:CWI39_0921p0030"/>
<organism evidence="10 11">
    <name type="scientific">Hamiltosporidium magnivora</name>
    <dbReference type="NCBI Taxonomy" id="148818"/>
    <lineage>
        <taxon>Eukaryota</taxon>
        <taxon>Fungi</taxon>
        <taxon>Fungi incertae sedis</taxon>
        <taxon>Microsporidia</taxon>
        <taxon>Dubosqiidae</taxon>
        <taxon>Hamiltosporidium</taxon>
    </lineage>
</organism>
<evidence type="ECO:0000256" key="6">
    <source>
        <dbReference type="PROSITE-ProRule" id="PRU00175"/>
    </source>
</evidence>
<feature type="transmembrane region" description="Helical" evidence="8">
    <location>
        <begin position="398"/>
        <end position="420"/>
    </location>
</feature>
<keyword evidence="3" id="KW-0479">Metal-binding</keyword>
<dbReference type="PANTHER" id="PTHR13407:SF0">
    <property type="entry name" value="FI05221P"/>
    <property type="match status" value="1"/>
</dbReference>
<keyword evidence="5 8" id="KW-0472">Membrane</keyword>
<dbReference type="STRING" id="148818.A0A4Q9KYR3"/>
<dbReference type="GO" id="GO:0036503">
    <property type="term" value="P:ERAD pathway"/>
    <property type="evidence" value="ECO:0007669"/>
    <property type="project" value="TreeGrafter"/>
</dbReference>
<proteinExistence type="predicted"/>
<keyword evidence="6" id="KW-0862">Zinc</keyword>
<accession>A0A4Q9KYR3</accession>
<evidence type="ECO:0000256" key="7">
    <source>
        <dbReference type="SAM" id="MobiDB-lite"/>
    </source>
</evidence>
<feature type="region of interest" description="Disordered" evidence="7">
    <location>
        <begin position="1"/>
        <end position="91"/>
    </location>
</feature>
<name>A0A4Q9KYR3_9MICR</name>
<keyword evidence="4 8" id="KW-1133">Transmembrane helix</keyword>
<dbReference type="SMART" id="SM00184">
    <property type="entry name" value="RING"/>
    <property type="match status" value="1"/>
</dbReference>
<comment type="subcellular location">
    <subcellularLocation>
        <location evidence="1">Membrane</location>
        <topology evidence="1">Multi-pass membrane protein</topology>
    </subcellularLocation>
</comment>
<feature type="transmembrane region" description="Helical" evidence="8">
    <location>
        <begin position="165"/>
        <end position="186"/>
    </location>
</feature>
<dbReference type="InterPro" id="IPR040176">
    <property type="entry name" value="RNF121/RNF175"/>
</dbReference>
<dbReference type="PANTHER" id="PTHR13407">
    <property type="entry name" value="RNF121 PROTEIN"/>
    <property type="match status" value="1"/>
</dbReference>
<gene>
    <name evidence="10" type="ORF">CWI36_1736p0010</name>
</gene>
<dbReference type="GO" id="GO:0005789">
    <property type="term" value="C:endoplasmic reticulum membrane"/>
    <property type="evidence" value="ECO:0007669"/>
    <property type="project" value="TreeGrafter"/>
</dbReference>
<dbReference type="EMBL" id="PITI01001736">
    <property type="protein sequence ID" value="TBU00124.1"/>
    <property type="molecule type" value="Genomic_DNA"/>
</dbReference>
<keyword evidence="11" id="KW-1185">Reference proteome</keyword>
<evidence type="ECO:0000313" key="10">
    <source>
        <dbReference type="EMBL" id="TBU00124.1"/>
    </source>
</evidence>
<feature type="transmembrane region" description="Helical" evidence="8">
    <location>
        <begin position="278"/>
        <end position="297"/>
    </location>
</feature>
<evidence type="ECO:0000256" key="8">
    <source>
        <dbReference type="SAM" id="Phobius"/>
    </source>
</evidence>
<dbReference type="InterPro" id="IPR013083">
    <property type="entry name" value="Znf_RING/FYVE/PHD"/>
</dbReference>
<evidence type="ECO:0000256" key="4">
    <source>
        <dbReference type="ARBA" id="ARBA00022989"/>
    </source>
</evidence>
<dbReference type="PROSITE" id="PS50089">
    <property type="entry name" value="ZF_RING_2"/>
    <property type="match status" value="1"/>
</dbReference>
<dbReference type="SUPFAM" id="SSF57850">
    <property type="entry name" value="RING/U-box"/>
    <property type="match status" value="1"/>
</dbReference>
<dbReference type="GO" id="GO:0008270">
    <property type="term" value="F:zinc ion binding"/>
    <property type="evidence" value="ECO:0007669"/>
    <property type="project" value="UniProtKB-KW"/>
</dbReference>
<dbReference type="GO" id="GO:0000139">
    <property type="term" value="C:Golgi membrane"/>
    <property type="evidence" value="ECO:0007669"/>
    <property type="project" value="TreeGrafter"/>
</dbReference>
<evidence type="ECO:0000313" key="11">
    <source>
        <dbReference type="Proteomes" id="UP000291404"/>
    </source>
</evidence>
<feature type="domain" description="RING-type" evidence="9">
    <location>
        <begin position="332"/>
        <end position="376"/>
    </location>
</feature>
<keyword evidence="2 8" id="KW-0812">Transmembrane</keyword>
<feature type="compositionally biased region" description="Basic and acidic residues" evidence="7">
    <location>
        <begin position="1"/>
        <end position="80"/>
    </location>
</feature>
<evidence type="ECO:0000259" key="9">
    <source>
        <dbReference type="PROSITE" id="PS50089"/>
    </source>
</evidence>
<dbReference type="GO" id="GO:0061630">
    <property type="term" value="F:ubiquitin protein ligase activity"/>
    <property type="evidence" value="ECO:0007669"/>
    <property type="project" value="TreeGrafter"/>
</dbReference>
<dbReference type="VEuPathDB" id="MicrosporidiaDB:CWI36_1736p0010"/>
<evidence type="ECO:0000256" key="1">
    <source>
        <dbReference type="ARBA" id="ARBA00004141"/>
    </source>
</evidence>
<evidence type="ECO:0000256" key="2">
    <source>
        <dbReference type="ARBA" id="ARBA00022692"/>
    </source>
</evidence>
<feature type="transmembrane region" description="Helical" evidence="8">
    <location>
        <begin position="255"/>
        <end position="272"/>
    </location>
</feature>
<dbReference type="Pfam" id="PF13639">
    <property type="entry name" value="zf-RING_2"/>
    <property type="match status" value="1"/>
</dbReference>
<dbReference type="Gene3D" id="3.30.40.10">
    <property type="entry name" value="Zinc/RING finger domain, C3HC4 (zinc finger)"/>
    <property type="match status" value="1"/>
</dbReference>